<dbReference type="InterPro" id="IPR018200">
    <property type="entry name" value="USP_CS"/>
</dbReference>
<name>A0A7R8UXC9_HERIL</name>
<dbReference type="GO" id="GO:0016579">
    <property type="term" value="P:protein deubiquitination"/>
    <property type="evidence" value="ECO:0007669"/>
    <property type="project" value="InterPro"/>
</dbReference>
<dbReference type="GO" id="GO:0005634">
    <property type="term" value="C:nucleus"/>
    <property type="evidence" value="ECO:0007669"/>
    <property type="project" value="UniProtKB-SubCell"/>
</dbReference>
<keyword evidence="8" id="KW-0378">Hydrolase</keyword>
<evidence type="ECO:0000256" key="6">
    <source>
        <dbReference type="ARBA" id="ARBA00022670"/>
    </source>
</evidence>
<evidence type="ECO:0000256" key="13">
    <source>
        <dbReference type="SAM" id="MobiDB-lite"/>
    </source>
</evidence>
<evidence type="ECO:0000256" key="12">
    <source>
        <dbReference type="ARBA" id="ARBA00031508"/>
    </source>
</evidence>
<evidence type="ECO:0000256" key="1">
    <source>
        <dbReference type="ARBA" id="ARBA00000707"/>
    </source>
</evidence>
<evidence type="ECO:0000313" key="17">
    <source>
        <dbReference type="Proteomes" id="UP000594454"/>
    </source>
</evidence>
<evidence type="ECO:0000313" key="16">
    <source>
        <dbReference type="EMBL" id="CAD7088271.1"/>
    </source>
</evidence>
<evidence type="ECO:0000259" key="15">
    <source>
        <dbReference type="PROSITE" id="PS50235"/>
    </source>
</evidence>
<dbReference type="GO" id="GO:0005829">
    <property type="term" value="C:cytosol"/>
    <property type="evidence" value="ECO:0007669"/>
    <property type="project" value="TreeGrafter"/>
</dbReference>
<dbReference type="AlphaFoldDB" id="A0A7R8UXC9"/>
<dbReference type="Pfam" id="PF14533">
    <property type="entry name" value="USP7_C2"/>
    <property type="match status" value="1"/>
</dbReference>
<dbReference type="InterPro" id="IPR050164">
    <property type="entry name" value="Peptidase_C19"/>
</dbReference>
<feature type="domain" description="MATH" evidence="14">
    <location>
        <begin position="70"/>
        <end position="197"/>
    </location>
</feature>
<dbReference type="SUPFAM" id="SSF49599">
    <property type="entry name" value="TRAF domain-like"/>
    <property type="match status" value="1"/>
</dbReference>
<comment type="subcellular location">
    <subcellularLocation>
        <location evidence="2">Nucleus</location>
    </subcellularLocation>
</comment>
<keyword evidence="6" id="KW-0645">Protease</keyword>
<evidence type="ECO:0000256" key="7">
    <source>
        <dbReference type="ARBA" id="ARBA00022786"/>
    </source>
</evidence>
<dbReference type="InterPro" id="IPR028889">
    <property type="entry name" value="USP"/>
</dbReference>
<evidence type="ECO:0000256" key="10">
    <source>
        <dbReference type="ARBA" id="ARBA00023242"/>
    </source>
</evidence>
<evidence type="ECO:0000256" key="3">
    <source>
        <dbReference type="ARBA" id="ARBA00009085"/>
    </source>
</evidence>
<protein>
    <recommendedName>
        <fullName evidence="5">Ubiquitin carboxyl-terminal hydrolase 7</fullName>
        <ecNumber evidence="4">3.4.19.12</ecNumber>
    </recommendedName>
    <alternativeName>
        <fullName evidence="12">Ubiquitin thioesterase 7</fullName>
    </alternativeName>
    <alternativeName>
        <fullName evidence="11">Ubiquitin-specific-processing protease 7</fullName>
    </alternativeName>
</protein>
<dbReference type="EMBL" id="LR899012">
    <property type="protein sequence ID" value="CAD7088271.1"/>
    <property type="molecule type" value="Genomic_DNA"/>
</dbReference>
<accession>A0A7R8UXC9</accession>
<dbReference type="Pfam" id="PF22486">
    <property type="entry name" value="MATH_2"/>
    <property type="match status" value="1"/>
</dbReference>
<comment type="similarity">
    <text evidence="3">Belongs to the peptidase C19 family.</text>
</comment>
<dbReference type="GO" id="GO:0031647">
    <property type="term" value="P:regulation of protein stability"/>
    <property type="evidence" value="ECO:0007669"/>
    <property type="project" value="TreeGrafter"/>
</dbReference>
<comment type="catalytic activity">
    <reaction evidence="1">
        <text>Thiol-dependent hydrolysis of ester, thioester, amide, peptide and isopeptide bonds formed by the C-terminal Gly of ubiquitin (a 76-residue protein attached to proteins as an intracellular targeting signal).</text>
        <dbReference type="EC" id="3.4.19.12"/>
    </reaction>
</comment>
<dbReference type="InterPro" id="IPR001394">
    <property type="entry name" value="Peptidase_C19_UCH"/>
</dbReference>
<evidence type="ECO:0000259" key="14">
    <source>
        <dbReference type="PROSITE" id="PS50144"/>
    </source>
</evidence>
<dbReference type="Gene3D" id="2.60.210.10">
    <property type="entry name" value="Apoptosis, Tumor Necrosis Factor Receptor Associated Protein 2, Chain A"/>
    <property type="match status" value="1"/>
</dbReference>
<dbReference type="Gene3D" id="3.10.20.90">
    <property type="entry name" value="Phosphatidylinositol 3-kinase Catalytic Subunit, Chain A, domain 1"/>
    <property type="match status" value="2"/>
</dbReference>
<dbReference type="FunFam" id="2.60.210.10:FF:000014">
    <property type="entry name" value="Ubiquitin carboxyl-terminal hydrolase 7"/>
    <property type="match status" value="1"/>
</dbReference>
<feature type="region of interest" description="Disordered" evidence="13">
    <location>
        <begin position="46"/>
        <end position="65"/>
    </location>
</feature>
<evidence type="ECO:0000256" key="8">
    <source>
        <dbReference type="ARBA" id="ARBA00022801"/>
    </source>
</evidence>
<dbReference type="PANTHER" id="PTHR24006:SF644">
    <property type="entry name" value="UBIQUITIN CARBOXYL-TERMINAL HYDROLASE 7"/>
    <property type="match status" value="1"/>
</dbReference>
<evidence type="ECO:0000256" key="4">
    <source>
        <dbReference type="ARBA" id="ARBA00012759"/>
    </source>
</evidence>
<dbReference type="FunCoup" id="A0A7R8UXC9">
    <property type="interactions" value="2560"/>
</dbReference>
<keyword evidence="7" id="KW-0833">Ubl conjugation pathway</keyword>
<gene>
    <name evidence="16" type="ORF">HERILL_LOCUS10914</name>
</gene>
<dbReference type="PROSITE" id="PS50235">
    <property type="entry name" value="USP_3"/>
    <property type="match status" value="1"/>
</dbReference>
<evidence type="ECO:0000256" key="11">
    <source>
        <dbReference type="ARBA" id="ARBA00031500"/>
    </source>
</evidence>
<evidence type="ECO:0000256" key="5">
    <source>
        <dbReference type="ARBA" id="ARBA00021393"/>
    </source>
</evidence>
<dbReference type="PROSITE" id="PS00973">
    <property type="entry name" value="USP_2"/>
    <property type="match status" value="1"/>
</dbReference>
<dbReference type="SMART" id="SM00061">
    <property type="entry name" value="MATH"/>
    <property type="match status" value="1"/>
</dbReference>
<dbReference type="Pfam" id="PF00443">
    <property type="entry name" value="UCH"/>
    <property type="match status" value="1"/>
</dbReference>
<dbReference type="InterPro" id="IPR038765">
    <property type="entry name" value="Papain-like_cys_pep_sf"/>
</dbReference>
<dbReference type="PROSITE" id="PS50144">
    <property type="entry name" value="MATH"/>
    <property type="match status" value="1"/>
</dbReference>
<dbReference type="CDD" id="cd02659">
    <property type="entry name" value="peptidase_C19C"/>
    <property type="match status" value="1"/>
</dbReference>
<dbReference type="GO" id="GO:0006508">
    <property type="term" value="P:proteolysis"/>
    <property type="evidence" value="ECO:0007669"/>
    <property type="project" value="UniProtKB-KW"/>
</dbReference>
<evidence type="ECO:0000256" key="9">
    <source>
        <dbReference type="ARBA" id="ARBA00022807"/>
    </source>
</evidence>
<dbReference type="PANTHER" id="PTHR24006">
    <property type="entry name" value="UBIQUITIN CARBOXYL-TERMINAL HYDROLASE"/>
    <property type="match status" value="1"/>
</dbReference>
<dbReference type="GO" id="GO:0004843">
    <property type="term" value="F:cysteine-type deubiquitinase activity"/>
    <property type="evidence" value="ECO:0007669"/>
    <property type="project" value="UniProtKB-EC"/>
</dbReference>
<feature type="domain" description="USP" evidence="15">
    <location>
        <begin position="216"/>
        <end position="525"/>
    </location>
</feature>
<dbReference type="Proteomes" id="UP000594454">
    <property type="component" value="Chromosome 4"/>
</dbReference>
<dbReference type="FunFam" id="3.90.70.10:FF:000005">
    <property type="entry name" value="Ubiquitin carboxyl-terminal hydrolase 7"/>
    <property type="match status" value="1"/>
</dbReference>
<dbReference type="PROSITE" id="PS00972">
    <property type="entry name" value="USP_1"/>
    <property type="match status" value="1"/>
</dbReference>
<dbReference type="InterPro" id="IPR008974">
    <property type="entry name" value="TRAF-like"/>
</dbReference>
<dbReference type="EC" id="3.4.19.12" evidence="4"/>
<dbReference type="Gene3D" id="3.90.70.10">
    <property type="entry name" value="Cysteine proteinases"/>
    <property type="match status" value="1"/>
</dbReference>
<organism evidence="16 17">
    <name type="scientific">Hermetia illucens</name>
    <name type="common">Black soldier fly</name>
    <dbReference type="NCBI Taxonomy" id="343691"/>
    <lineage>
        <taxon>Eukaryota</taxon>
        <taxon>Metazoa</taxon>
        <taxon>Ecdysozoa</taxon>
        <taxon>Arthropoda</taxon>
        <taxon>Hexapoda</taxon>
        <taxon>Insecta</taxon>
        <taxon>Pterygota</taxon>
        <taxon>Neoptera</taxon>
        <taxon>Endopterygota</taxon>
        <taxon>Diptera</taxon>
        <taxon>Brachycera</taxon>
        <taxon>Stratiomyomorpha</taxon>
        <taxon>Stratiomyidae</taxon>
        <taxon>Hermetiinae</taxon>
        <taxon>Hermetia</taxon>
    </lineage>
</organism>
<dbReference type="Pfam" id="PF12436">
    <property type="entry name" value="USP7_ICP0_bdg"/>
    <property type="match status" value="1"/>
</dbReference>
<reference evidence="16 17" key="1">
    <citation type="submission" date="2020-11" db="EMBL/GenBank/DDBJ databases">
        <authorList>
            <person name="Wallbank WR R."/>
            <person name="Pardo Diaz C."/>
            <person name="Kozak K."/>
            <person name="Martin S."/>
            <person name="Jiggins C."/>
            <person name="Moest M."/>
            <person name="Warren A I."/>
            <person name="Generalovic N T."/>
            <person name="Byers J.R.P. K."/>
            <person name="Montejo-Kovacevich G."/>
            <person name="Yen C E."/>
        </authorList>
    </citation>
    <scope>NUCLEOTIDE SEQUENCE [LARGE SCALE GENOMIC DNA]</scope>
</reference>
<dbReference type="OrthoDB" id="289038at2759"/>
<keyword evidence="9" id="KW-0788">Thiol protease</keyword>
<dbReference type="InParanoid" id="A0A7R8UXC9"/>
<sequence>MTMDSREGENFQLFFKHDYDLASSVNVVSGITVLDLLYSDSGIHGNSASEDMGSSRCDLPGRNKSEDRSEATFSFELHNASKIKDTQYSPPCYIRGLPWKIMIIPSHNRTQIAGKSLGFFLQCNAECESKNWSCMAVAELRLLSFNPDQEPHKRKIKHLFNVKENDWGFSYFLPWSEIAEPEKGYLKNDCLIFEVHVIAEAPHGVLWDSKKHTGYVGLKNQGATCYMNSLLQTLFFTNQLRKAVYQMPTEYDDASKSVALALQRVFYELQFSSSPVGTKKLTKSFGWDTIDSFMQHDVQEFLRVLLDKLECKMKGTSVEGTVPKLFEGKMLSYIKCKNIEVTSKRTETFYDIQLSVKGNKNIYESFKNYIAPETLDGDNKYDAGEEYGLQDAEKGVIFLSFPPVLHLHLMRFQYDPVTDCSVKFNDRFEFDDELFLDSYLAEREETDAAYRLHAVLVHSGDNHNGHYVVYINPLLDGKWCKFDDDVVSCCTKTEAIEHNYGGSDDEISLNDKQNSNAYMLVYIRVSEIPKVLETIIETDIPSELIERLDEERRIEMIRKAERTDQTMYFTIQIVLEDSFEGHSAAGYFDPDNVQYKTFRAKKTDTVGSLLGTICDSFRVPLAKMRIWPLVQRRQSMRMIYFDFNNEMDSALSHIIDTTSTWTIFLEVLDADVVQTIDQFDPRHDILIFMKYFDPAQNRLNYIGYSQYCLDTRLSDLANEVRFKLGLSDRIELNIYEELGPNSINKLTNANDSIEYSLNVSGCDIQGYILIFEKKIVDDKLTLPTCDDYFLDLLYKVEVTFVDKNNPNDAGFPLELSQRHTYEQMASAVAKKIDADPNKIQFFKCQSYKDLPGNPLSCSYDGNLKDLLAYNKPKSSKKLFYQKIQMNINDLESKRQFKCNVVSPDYREEKELILYVDKNDTVADLIEEASKHVEFSENSTRRLRLVEIVNFKLLPIPNENLPLENLQYNNETNYIHHRSLRIEEVAPEELEIREDEMLIPVSHFWKEIYNSFGIPFFIKAKNGEILGDLQARMQKKLNVPQKEWEKYKFILITNSRADYISDDHIINLNDFRVDENHVDGPLPYIGLEHVNKSHKRSHNSCLEKSIKIYN</sequence>
<keyword evidence="10" id="KW-0539">Nucleus</keyword>
<dbReference type="SUPFAM" id="SSF54001">
    <property type="entry name" value="Cysteine proteinases"/>
    <property type="match status" value="1"/>
</dbReference>
<dbReference type="InterPro" id="IPR029346">
    <property type="entry name" value="USP_C"/>
</dbReference>
<proteinExistence type="inferred from homology"/>
<keyword evidence="17" id="KW-1185">Reference proteome</keyword>
<dbReference type="InterPro" id="IPR024729">
    <property type="entry name" value="USP7_ICP0-binding_dom"/>
</dbReference>
<dbReference type="InterPro" id="IPR002083">
    <property type="entry name" value="MATH/TRAF_dom"/>
</dbReference>
<evidence type="ECO:0000256" key="2">
    <source>
        <dbReference type="ARBA" id="ARBA00004123"/>
    </source>
</evidence>